<protein>
    <recommendedName>
        <fullName evidence="3">Transposase</fullName>
    </recommendedName>
</protein>
<sequence length="56" mass="6632">MVWKSLRWEASPLIVESAEEFRALVTDLFDRLTDRLSFAVSWIEKFLAPYLQKLSK</sequence>
<evidence type="ECO:0000313" key="1">
    <source>
        <dbReference type="EMBL" id="GAA0457854.1"/>
    </source>
</evidence>
<gene>
    <name evidence="1" type="ORF">GCM10008985_12490</name>
</gene>
<reference evidence="1" key="1">
    <citation type="journal article" date="2014" name="Int. J. Syst. Evol. Microbiol.">
        <title>Complete genome sequence of Corynebacterium casei LMG S-19264T (=DSM 44701T), isolated from a smear-ripened cheese.</title>
        <authorList>
            <consortium name="US DOE Joint Genome Institute (JGI-PGF)"/>
            <person name="Walter F."/>
            <person name="Albersmeier A."/>
            <person name="Kalinowski J."/>
            <person name="Ruckert C."/>
        </authorList>
    </citation>
    <scope>NUCLEOTIDE SEQUENCE</scope>
    <source>
        <strain evidence="1">JCM 12289</strain>
    </source>
</reference>
<proteinExistence type="predicted"/>
<dbReference type="EMBL" id="BAAADN010000021">
    <property type="protein sequence ID" value="GAA0457854.1"/>
    <property type="molecule type" value="Genomic_DNA"/>
</dbReference>
<reference evidence="1" key="2">
    <citation type="submission" date="2023-12" db="EMBL/GenBank/DDBJ databases">
        <authorList>
            <person name="Sun Q."/>
            <person name="Inoue M."/>
        </authorList>
    </citation>
    <scope>NUCLEOTIDE SEQUENCE</scope>
    <source>
        <strain evidence="1">JCM 12289</strain>
    </source>
</reference>
<comment type="caution">
    <text evidence="1">The sequence shown here is derived from an EMBL/GenBank/DDBJ whole genome shotgun (WGS) entry which is preliminary data.</text>
</comment>
<dbReference type="Proteomes" id="UP001500962">
    <property type="component" value="Unassembled WGS sequence"/>
</dbReference>
<evidence type="ECO:0000313" key="2">
    <source>
        <dbReference type="Proteomes" id="UP001500962"/>
    </source>
</evidence>
<evidence type="ECO:0008006" key="3">
    <source>
        <dbReference type="Google" id="ProtNLM"/>
    </source>
</evidence>
<name>A0AAV3SFB5_HALDO</name>
<organism evidence="1 2">
    <name type="scientific">Halococcus dombrowskii</name>
    <dbReference type="NCBI Taxonomy" id="179637"/>
    <lineage>
        <taxon>Archaea</taxon>
        <taxon>Methanobacteriati</taxon>
        <taxon>Methanobacteriota</taxon>
        <taxon>Stenosarchaea group</taxon>
        <taxon>Halobacteria</taxon>
        <taxon>Halobacteriales</taxon>
        <taxon>Halococcaceae</taxon>
        <taxon>Halococcus</taxon>
    </lineage>
</organism>
<dbReference type="AlphaFoldDB" id="A0AAV3SFB5"/>
<accession>A0AAV3SFB5</accession>